<organism evidence="3 4">
    <name type="scientific">Roridomyces roridus</name>
    <dbReference type="NCBI Taxonomy" id="1738132"/>
    <lineage>
        <taxon>Eukaryota</taxon>
        <taxon>Fungi</taxon>
        <taxon>Dikarya</taxon>
        <taxon>Basidiomycota</taxon>
        <taxon>Agaricomycotina</taxon>
        <taxon>Agaricomycetes</taxon>
        <taxon>Agaricomycetidae</taxon>
        <taxon>Agaricales</taxon>
        <taxon>Marasmiineae</taxon>
        <taxon>Mycenaceae</taxon>
        <taxon>Roridomyces</taxon>
    </lineage>
</organism>
<comment type="caution">
    <text evidence="3">The sequence shown here is derived from an EMBL/GenBank/DDBJ whole genome shotgun (WGS) entry which is preliminary data.</text>
</comment>
<feature type="domain" description="DUF4334" evidence="2">
    <location>
        <begin position="96"/>
        <end position="153"/>
    </location>
</feature>
<proteinExistence type="predicted"/>
<accession>A0AAD7CAT2</accession>
<dbReference type="InterPro" id="IPR025951">
    <property type="entry name" value="GXWXG_dom"/>
</dbReference>
<gene>
    <name evidence="3" type="ORF">FB45DRAFT_1052731</name>
</gene>
<dbReference type="Pfam" id="PF14232">
    <property type="entry name" value="DUF4334"/>
    <property type="match status" value="1"/>
</dbReference>
<dbReference type="InterPro" id="IPR025568">
    <property type="entry name" value="DUF4334"/>
</dbReference>
<evidence type="ECO:0000313" key="3">
    <source>
        <dbReference type="EMBL" id="KAJ7643870.1"/>
    </source>
</evidence>
<dbReference type="Pfam" id="PF14231">
    <property type="entry name" value="GXWXG"/>
    <property type="match status" value="1"/>
</dbReference>
<dbReference type="EMBL" id="JARKIF010000003">
    <property type="protein sequence ID" value="KAJ7643870.1"/>
    <property type="molecule type" value="Genomic_DNA"/>
</dbReference>
<reference evidence="3" key="1">
    <citation type="submission" date="2023-03" db="EMBL/GenBank/DDBJ databases">
        <title>Massive genome expansion in bonnet fungi (Mycena s.s.) driven by repeated elements and novel gene families across ecological guilds.</title>
        <authorList>
            <consortium name="Lawrence Berkeley National Laboratory"/>
            <person name="Harder C.B."/>
            <person name="Miyauchi S."/>
            <person name="Viragh M."/>
            <person name="Kuo A."/>
            <person name="Thoen E."/>
            <person name="Andreopoulos B."/>
            <person name="Lu D."/>
            <person name="Skrede I."/>
            <person name="Drula E."/>
            <person name="Henrissat B."/>
            <person name="Morin E."/>
            <person name="Kohler A."/>
            <person name="Barry K."/>
            <person name="LaButti K."/>
            <person name="Morin E."/>
            <person name="Salamov A."/>
            <person name="Lipzen A."/>
            <person name="Mereny Z."/>
            <person name="Hegedus B."/>
            <person name="Baldrian P."/>
            <person name="Stursova M."/>
            <person name="Weitz H."/>
            <person name="Taylor A."/>
            <person name="Grigoriev I.V."/>
            <person name="Nagy L.G."/>
            <person name="Martin F."/>
            <person name="Kauserud H."/>
        </authorList>
    </citation>
    <scope>NUCLEOTIDE SEQUENCE</scope>
    <source>
        <strain evidence="3">9284</strain>
    </source>
</reference>
<evidence type="ECO:0000313" key="4">
    <source>
        <dbReference type="Proteomes" id="UP001221142"/>
    </source>
</evidence>
<dbReference type="Gene3D" id="2.40.128.580">
    <property type="entry name" value="GXWXG domain"/>
    <property type="match status" value="1"/>
</dbReference>
<keyword evidence="4" id="KW-1185">Reference proteome</keyword>
<evidence type="ECO:0000259" key="1">
    <source>
        <dbReference type="Pfam" id="PF14231"/>
    </source>
</evidence>
<feature type="domain" description="GXWXG" evidence="1">
    <location>
        <begin position="28"/>
        <end position="87"/>
    </location>
</feature>
<sequence>MSSESPEQAYLALIASSNPTDTETVTSLFDQLKSIPPSFSFLGEWVGGHFPTLGHPASELATQIKWAGKRFHSEDDVEPIVVYDEQGNRVWCEEWGRARVRKVEFHGVLSAAMVYDSRPIIDYLHYVDEDTVAGLMDSKDPDLPTGFHFYIKRYKPKM</sequence>
<evidence type="ECO:0000259" key="2">
    <source>
        <dbReference type="Pfam" id="PF14232"/>
    </source>
</evidence>
<dbReference type="AlphaFoldDB" id="A0AAD7CAT2"/>
<name>A0AAD7CAT2_9AGAR</name>
<protein>
    <submittedName>
        <fullName evidence="3">Uncharacterized protein</fullName>
    </submittedName>
</protein>
<dbReference type="Proteomes" id="UP001221142">
    <property type="component" value="Unassembled WGS sequence"/>
</dbReference>